<proteinExistence type="predicted"/>
<dbReference type="RefSeq" id="WP_013555340.1">
    <property type="nucleotide sequence ID" value="NC_014958.1"/>
</dbReference>
<dbReference type="Pfam" id="PF00563">
    <property type="entry name" value="EAL"/>
    <property type="match status" value="1"/>
</dbReference>
<dbReference type="Gene3D" id="3.20.20.450">
    <property type="entry name" value="EAL domain"/>
    <property type="match status" value="1"/>
</dbReference>
<dbReference type="InterPro" id="IPR043128">
    <property type="entry name" value="Rev_trsase/Diguanyl_cyclase"/>
</dbReference>
<dbReference type="PROSITE" id="PS50883">
    <property type="entry name" value="EAL"/>
    <property type="match status" value="1"/>
</dbReference>
<gene>
    <name evidence="4" type="ordered locus">Deima_0171</name>
</gene>
<dbReference type="STRING" id="709986.Deima_0171"/>
<dbReference type="EMBL" id="CP002454">
    <property type="protein sequence ID" value="ADV65835.1"/>
    <property type="molecule type" value="Genomic_DNA"/>
</dbReference>
<dbReference type="Proteomes" id="UP000008635">
    <property type="component" value="Chromosome"/>
</dbReference>
<feature type="domain" description="GGDEF" evidence="3">
    <location>
        <begin position="239"/>
        <end position="371"/>
    </location>
</feature>
<evidence type="ECO:0000259" key="2">
    <source>
        <dbReference type="PROSITE" id="PS50883"/>
    </source>
</evidence>
<organism evidence="4 5">
    <name type="scientific">Deinococcus maricopensis (strain DSM 21211 / LMG 22137 / NRRL B-23946 / LB-34)</name>
    <dbReference type="NCBI Taxonomy" id="709986"/>
    <lineage>
        <taxon>Bacteria</taxon>
        <taxon>Thermotogati</taxon>
        <taxon>Deinococcota</taxon>
        <taxon>Deinococci</taxon>
        <taxon>Deinococcales</taxon>
        <taxon>Deinococcaceae</taxon>
        <taxon>Deinococcus</taxon>
    </lineage>
</organism>
<dbReference type="SMART" id="SM00267">
    <property type="entry name" value="GGDEF"/>
    <property type="match status" value="1"/>
</dbReference>
<evidence type="ECO:0000313" key="4">
    <source>
        <dbReference type="EMBL" id="ADV65835.1"/>
    </source>
</evidence>
<dbReference type="eggNOG" id="COG5001">
    <property type="taxonomic scope" value="Bacteria"/>
</dbReference>
<accession>E8U3G4</accession>
<dbReference type="InterPro" id="IPR029787">
    <property type="entry name" value="Nucleotide_cyclase"/>
</dbReference>
<dbReference type="Pfam" id="PF00990">
    <property type="entry name" value="GGDEF"/>
    <property type="match status" value="1"/>
</dbReference>
<keyword evidence="1" id="KW-1133">Transmembrane helix</keyword>
<dbReference type="InterPro" id="IPR035919">
    <property type="entry name" value="EAL_sf"/>
</dbReference>
<feature type="transmembrane region" description="Helical" evidence="1">
    <location>
        <begin position="23"/>
        <end position="41"/>
    </location>
</feature>
<evidence type="ECO:0000259" key="3">
    <source>
        <dbReference type="PROSITE" id="PS50887"/>
    </source>
</evidence>
<dbReference type="SUPFAM" id="SSF141868">
    <property type="entry name" value="EAL domain-like"/>
    <property type="match status" value="1"/>
</dbReference>
<dbReference type="KEGG" id="dmr:Deima_0171"/>
<sequence precursor="true">MTPPPTPTPTPDAHTHAHVTSRALLFTLTAIAVAFGISILFDLQRADHNPFDRVAYPLMLAGVAALLGLLIARPRTLPIVTVTTVTCSGLFFLSKLIYLLNSGNPDLIKDELAESFFWLPGVYVLSFFVPFIRAAQIGNIIFLGGVTLTAAAYAFTHHRTLDLELLNALIQLSLANLTFFGLARLSHRLSGHYARLATHTETLQHLASTDPLTGLPNRLHLERVLQRALHPDPPTTDPAPFSVVYIDLDGFKLINDTLGHEAGDHVLIDTASRLRSCCRAHDIIARISGDEFVAYLPGIHQDMAEMVAYRFLAALEPPFTIDGQVTHLTASLGISAHPDHGHDAAALLRHADSAMYRVKSEGRNGVGVYTPDSGEREEHHRRLARDLRVALDRQEFTLAYQPIVDLPTGRTVKVEALLRWTHPTHGPISPMTFIPLAEANGSIVPLGTWVLNEACASARAWQRAGFDVKVCVNVSVIQFSQPAFVATVLQALATHDLPPHLLELELTEGIVMKNVEGVRATLDDLRAAGVGTAVDDFGTGYSSLAYLRDLPIDTLKIDRSFIKDLVTDEGPSTPAMTLVEAIIRVADVFGMTVVAEGIETEAQRDALRALGVGCGQGYHFARPLPLEGLLASLKLDQPADSTP</sequence>
<dbReference type="PANTHER" id="PTHR44757">
    <property type="entry name" value="DIGUANYLATE CYCLASE DGCP"/>
    <property type="match status" value="1"/>
</dbReference>
<feature type="domain" description="EAL" evidence="2">
    <location>
        <begin position="380"/>
        <end position="637"/>
    </location>
</feature>
<dbReference type="AlphaFoldDB" id="E8U3G4"/>
<evidence type="ECO:0000313" key="5">
    <source>
        <dbReference type="Proteomes" id="UP000008635"/>
    </source>
</evidence>
<feature type="transmembrane region" description="Helical" evidence="1">
    <location>
        <begin position="53"/>
        <end position="72"/>
    </location>
</feature>
<reference evidence="4 5" key="1">
    <citation type="journal article" date="2011" name="Stand. Genomic Sci.">
        <title>Complete genome sequence of Deinococcus maricopensis type strain (LB-34).</title>
        <authorList>
            <person name="Pukall R."/>
            <person name="Zeytun A."/>
            <person name="Lucas S."/>
            <person name="Lapidus A."/>
            <person name="Hammon N."/>
            <person name="Deshpande S."/>
            <person name="Nolan M."/>
            <person name="Cheng J.F."/>
            <person name="Pitluck S."/>
            <person name="Liolios K."/>
            <person name="Pagani I."/>
            <person name="Mikhailova N."/>
            <person name="Ivanova N."/>
            <person name="Mavromatis K."/>
            <person name="Pati A."/>
            <person name="Tapia R."/>
            <person name="Han C."/>
            <person name="Goodwin L."/>
            <person name="Chen A."/>
            <person name="Palaniappan K."/>
            <person name="Land M."/>
            <person name="Hauser L."/>
            <person name="Chang Y.J."/>
            <person name="Jeffries C.D."/>
            <person name="Brambilla E.M."/>
            <person name="Rohde M."/>
            <person name="Goker M."/>
            <person name="Detter J.C."/>
            <person name="Woyke T."/>
            <person name="Bristow J."/>
            <person name="Eisen J.A."/>
            <person name="Markowitz V."/>
            <person name="Hugenholtz P."/>
            <person name="Kyrpides N.C."/>
            <person name="Klenk H.P."/>
        </authorList>
    </citation>
    <scope>NUCLEOTIDE SEQUENCE [LARGE SCALE GENOMIC DNA]</scope>
    <source>
        <strain evidence="5">DSM 21211 / LMG 22137 / NRRL B-23946 / LB-34</strain>
    </source>
</reference>
<feature type="transmembrane region" description="Helical" evidence="1">
    <location>
        <begin position="139"/>
        <end position="156"/>
    </location>
</feature>
<evidence type="ECO:0000256" key="1">
    <source>
        <dbReference type="SAM" id="Phobius"/>
    </source>
</evidence>
<keyword evidence="1" id="KW-0812">Transmembrane</keyword>
<dbReference type="PANTHER" id="PTHR44757:SF2">
    <property type="entry name" value="BIOFILM ARCHITECTURE MAINTENANCE PROTEIN MBAA"/>
    <property type="match status" value="1"/>
</dbReference>
<feature type="transmembrane region" description="Helical" evidence="1">
    <location>
        <begin position="112"/>
        <end position="132"/>
    </location>
</feature>
<keyword evidence="5" id="KW-1185">Reference proteome</keyword>
<dbReference type="HOGENOM" id="CLU_000445_70_49_0"/>
<dbReference type="InterPro" id="IPR052155">
    <property type="entry name" value="Biofilm_reg_signaling"/>
</dbReference>
<keyword evidence="1" id="KW-0472">Membrane</keyword>
<dbReference type="SUPFAM" id="SSF55073">
    <property type="entry name" value="Nucleotide cyclase"/>
    <property type="match status" value="1"/>
</dbReference>
<dbReference type="OrthoDB" id="67308at2"/>
<dbReference type="CDD" id="cd01948">
    <property type="entry name" value="EAL"/>
    <property type="match status" value="1"/>
</dbReference>
<dbReference type="PROSITE" id="PS50887">
    <property type="entry name" value="GGDEF"/>
    <property type="match status" value="1"/>
</dbReference>
<dbReference type="Gene3D" id="3.30.70.270">
    <property type="match status" value="1"/>
</dbReference>
<reference evidence="5" key="2">
    <citation type="submission" date="2011-01" db="EMBL/GenBank/DDBJ databases">
        <title>The complete genome of Deinococcus maricopensis DSM 21211.</title>
        <authorList>
            <consortium name="US DOE Joint Genome Institute (JGI-PGF)"/>
            <person name="Lucas S."/>
            <person name="Copeland A."/>
            <person name="Lapidus A."/>
            <person name="Goodwin L."/>
            <person name="Pitluck S."/>
            <person name="Kyrpides N."/>
            <person name="Mavromatis K."/>
            <person name="Pagani I."/>
            <person name="Ivanova N."/>
            <person name="Ovchinnikova G."/>
            <person name="Zeytun A."/>
            <person name="Detter J.C."/>
            <person name="Han C."/>
            <person name="Land M."/>
            <person name="Hauser L."/>
            <person name="Markowitz V."/>
            <person name="Cheng J.-F."/>
            <person name="Hugenholtz P."/>
            <person name="Woyke T."/>
            <person name="Wu D."/>
            <person name="Pukall R."/>
            <person name="Gehrich-Schroeter G."/>
            <person name="Brambilla E."/>
            <person name="Klenk H.-P."/>
            <person name="Eisen J.A."/>
        </authorList>
    </citation>
    <scope>NUCLEOTIDE SEQUENCE [LARGE SCALE GENOMIC DNA]</scope>
    <source>
        <strain evidence="5">DSM 21211 / LMG 22137 / NRRL B-23946 / LB-34</strain>
    </source>
</reference>
<protein>
    <submittedName>
        <fullName evidence="4">Diguanylate cyclase/phosphodiesterase</fullName>
    </submittedName>
</protein>
<dbReference type="InterPro" id="IPR000160">
    <property type="entry name" value="GGDEF_dom"/>
</dbReference>
<dbReference type="NCBIfam" id="TIGR00254">
    <property type="entry name" value="GGDEF"/>
    <property type="match status" value="1"/>
</dbReference>
<dbReference type="CDD" id="cd01949">
    <property type="entry name" value="GGDEF"/>
    <property type="match status" value="1"/>
</dbReference>
<dbReference type="InterPro" id="IPR001633">
    <property type="entry name" value="EAL_dom"/>
</dbReference>
<name>E8U3G4_DEIML</name>
<dbReference type="SMART" id="SM00052">
    <property type="entry name" value="EAL"/>
    <property type="match status" value="1"/>
</dbReference>
<feature type="transmembrane region" description="Helical" evidence="1">
    <location>
        <begin position="79"/>
        <end position="100"/>
    </location>
</feature>